<protein>
    <submittedName>
        <fullName evidence="1">Uncharacterized protein</fullName>
    </submittedName>
</protein>
<dbReference type="KEGG" id="mets:DK389_05585"/>
<dbReference type="Proteomes" id="UP000245926">
    <property type="component" value="Chromosome"/>
</dbReference>
<dbReference type="EMBL" id="CP029550">
    <property type="protein sequence ID" value="AWN40105.1"/>
    <property type="molecule type" value="Genomic_DNA"/>
</dbReference>
<name>A0A2U8W1Z9_9HYPH</name>
<dbReference type="RefSeq" id="WP_109887966.1">
    <property type="nucleotide sequence ID" value="NZ_CP029550.1"/>
</dbReference>
<keyword evidence="2" id="KW-1185">Reference proteome</keyword>
<reference evidence="2" key="1">
    <citation type="submission" date="2018-05" db="EMBL/GenBank/DDBJ databases">
        <title>Complete Genome Sequence of Methylobacterium sp. 17SD2-17.</title>
        <authorList>
            <person name="Srinivasan S."/>
        </authorList>
    </citation>
    <scope>NUCLEOTIDE SEQUENCE [LARGE SCALE GENOMIC DNA]</scope>
    <source>
        <strain evidence="2">17SD2-17</strain>
    </source>
</reference>
<dbReference type="AlphaFoldDB" id="A0A2U8W1Z9"/>
<gene>
    <name evidence="1" type="ORF">DK389_05585</name>
</gene>
<accession>A0A2U8W1Z9</accession>
<evidence type="ECO:0000313" key="2">
    <source>
        <dbReference type="Proteomes" id="UP000245926"/>
    </source>
</evidence>
<proteinExistence type="predicted"/>
<organism evidence="1 2">
    <name type="scientific">Methylobacterium durans</name>
    <dbReference type="NCBI Taxonomy" id="2202825"/>
    <lineage>
        <taxon>Bacteria</taxon>
        <taxon>Pseudomonadati</taxon>
        <taxon>Pseudomonadota</taxon>
        <taxon>Alphaproteobacteria</taxon>
        <taxon>Hyphomicrobiales</taxon>
        <taxon>Methylobacteriaceae</taxon>
        <taxon>Methylobacterium</taxon>
    </lineage>
</organism>
<evidence type="ECO:0000313" key="1">
    <source>
        <dbReference type="EMBL" id="AWN40105.1"/>
    </source>
</evidence>
<dbReference type="OrthoDB" id="8003682at2"/>
<sequence>MADIPTVSDLFRAKVIGEEEIDAAVTACVAGTAKEPFVFADVYEVDLASAVAAIPRAHERLHDPEASEFLKRIAIRTAIMLARPEKRWIA</sequence>